<dbReference type="SUPFAM" id="SSF50692">
    <property type="entry name" value="ADC-like"/>
    <property type="match status" value="1"/>
</dbReference>
<dbReference type="FunFam" id="1.10.8.60:FF:000079">
    <property type="entry name" value="Cell division cycle protein 48 homologue"/>
    <property type="match status" value="1"/>
</dbReference>
<dbReference type="NCBIfam" id="TIGR00231">
    <property type="entry name" value="small_GTP"/>
    <property type="match status" value="1"/>
</dbReference>
<sequence length="952" mass="107475">MATPVYSTKDDKLATAILDQKKRPNHLLIEDSLNDDNSVVALSQQKMDELQLMRGDTVTLKGKRRRETICIVLADDTCQNDRIRMNRVVRNNLRVRSGDIISIQASTDVKYGKRIHVLPIDDTVGGITGNLFEVYLKPYFLEAYRPVKKGDVFIVRAAMRAVEFKVIETDPAPYCIVAPDTTIHNEGDPIKREEEEASLNEIGYDDIGGLRKQLAQIKEMIELPLRHPQLFKSIGIKPPRGILLYGPPGTGQLTSFFTNGWKRLNCFILGKTLIARAVANETGAFFFLINGPEIMSKLDGESESNLRKTFEEVEKNSPAIVFIDELDAIAPKREKTHGEIERRIVSQLSTLMDGLKQRSHAIIMAATNRLDSIDRALRRFGRFDREVDIGIPDAVGRLEILRIHTKNMKLADDVDLVQIGNETRGYVGADLKSLCSEAAIQQIREKMDVIDLEEDTIDAEVIDSLAVTQDNFRFALNQLTSPFLRDIVDEIPTTTWKDIGGLEDVKRQLQALVQYPVEHPQKYLKFGIIPLHGVLLFGPPGCGKFRFYSKLLMSYHRHHLLGKTLLAEAVANECQVNFISYEISELLTMPYEESRVNIDNIFYKACQTAPCILFFDELDAIVKSRGDSGTTAECVINHLFREMKRIRGKKNVFLIGATNRPDIIDSSLLRPEAMKSARRSVSDNDIRKYELFAQTLHQSRGFGSQFRCPNQQLPSERTDVSTKYRFQIMSQSSEAYEYLFKFLIIGSASTGKSCILHQFLENKFKTNVTHTIGAEFGSKVINVNQKNVKLQIWDTAGQERFRSVTRSYYRGASGALLVYDITNRESYNAVANWLSDARSLASSNIVIILCGNKKDLEDQRQVPFLEASQFAHENDLMFLETSAMTGEKVPDCFLQCARMILSKIDSGTIDPYRMYSGIQCGRSLAANRFNRDQNSNSADEQIHKSTPGCGSC</sequence>
<dbReference type="FunFam" id="3.40.50.300:FF:002861">
    <property type="entry name" value="Cell division control protein 48 homolog E"/>
    <property type="match status" value="1"/>
</dbReference>
<proteinExistence type="predicted"/>
<dbReference type="GO" id="GO:0005524">
    <property type="term" value="F:ATP binding"/>
    <property type="evidence" value="ECO:0007669"/>
    <property type="project" value="UniProtKB-KW"/>
</dbReference>
<dbReference type="Pfam" id="PF02359">
    <property type="entry name" value="CDC48_N"/>
    <property type="match status" value="1"/>
</dbReference>
<evidence type="ECO:0000256" key="4">
    <source>
        <dbReference type="ARBA" id="ARBA00022840"/>
    </source>
</evidence>
<dbReference type="InterPro" id="IPR029067">
    <property type="entry name" value="CDC48_domain_2-like_sf"/>
</dbReference>
<dbReference type="GO" id="GO:0016887">
    <property type="term" value="F:ATP hydrolysis activity"/>
    <property type="evidence" value="ECO:0007669"/>
    <property type="project" value="InterPro"/>
</dbReference>
<evidence type="ECO:0000313" key="12">
    <source>
        <dbReference type="EMBL" id="CAF2067299.1"/>
    </source>
</evidence>
<dbReference type="GO" id="GO:0005634">
    <property type="term" value="C:nucleus"/>
    <property type="evidence" value="ECO:0007669"/>
    <property type="project" value="TreeGrafter"/>
</dbReference>
<evidence type="ECO:0000313" key="13">
    <source>
        <dbReference type="Proteomes" id="UP000663887"/>
    </source>
</evidence>
<evidence type="ECO:0000259" key="9">
    <source>
        <dbReference type="SMART" id="SM00382"/>
    </source>
</evidence>
<evidence type="ECO:0000256" key="1">
    <source>
        <dbReference type="ARBA" id="ARBA00004370"/>
    </source>
</evidence>
<dbReference type="AlphaFoldDB" id="A0A816R1R4"/>
<evidence type="ECO:0000256" key="7">
    <source>
        <dbReference type="ARBA" id="ARBA00048883"/>
    </source>
</evidence>
<dbReference type="SMART" id="SM00175">
    <property type="entry name" value="RAB"/>
    <property type="match status" value="1"/>
</dbReference>
<evidence type="ECO:0000256" key="3">
    <source>
        <dbReference type="ARBA" id="ARBA00022741"/>
    </source>
</evidence>
<dbReference type="Pfam" id="PF00004">
    <property type="entry name" value="AAA"/>
    <property type="match status" value="2"/>
</dbReference>
<dbReference type="InterPro" id="IPR001806">
    <property type="entry name" value="Small_GTPase"/>
</dbReference>
<name>A0A816R1R4_9BILA</name>
<dbReference type="SMART" id="SM01072">
    <property type="entry name" value="CDC48_2"/>
    <property type="match status" value="1"/>
</dbReference>
<evidence type="ECO:0000256" key="5">
    <source>
        <dbReference type="ARBA" id="ARBA00023134"/>
    </source>
</evidence>
<dbReference type="GO" id="GO:0005829">
    <property type="term" value="C:cytosol"/>
    <property type="evidence" value="ECO:0007669"/>
    <property type="project" value="TreeGrafter"/>
</dbReference>
<dbReference type="InterPro" id="IPR003338">
    <property type="entry name" value="CDC4_N-term_subdom"/>
</dbReference>
<dbReference type="FunFam" id="3.40.50.300:FF:001193">
    <property type="entry name" value="Rab family, other"/>
    <property type="match status" value="1"/>
</dbReference>
<dbReference type="Pfam" id="PF00071">
    <property type="entry name" value="Ras"/>
    <property type="match status" value="1"/>
</dbReference>
<reference evidence="12" key="1">
    <citation type="submission" date="2021-02" db="EMBL/GenBank/DDBJ databases">
        <authorList>
            <person name="Nowell W R."/>
        </authorList>
    </citation>
    <scope>NUCLEOTIDE SEQUENCE</scope>
</reference>
<feature type="domain" description="AAA+ ATPase" evidence="9">
    <location>
        <begin position="238"/>
        <end position="393"/>
    </location>
</feature>
<dbReference type="PROSITE" id="PS51421">
    <property type="entry name" value="RAS"/>
    <property type="match status" value="1"/>
</dbReference>
<dbReference type="InterPro" id="IPR003960">
    <property type="entry name" value="ATPase_AAA_CS"/>
</dbReference>
<gene>
    <name evidence="12" type="ORF">XDN619_LOCUS11862</name>
</gene>
<evidence type="ECO:0000256" key="8">
    <source>
        <dbReference type="SAM" id="MobiDB-lite"/>
    </source>
</evidence>
<dbReference type="SMART" id="SM00382">
    <property type="entry name" value="AAA"/>
    <property type="match status" value="2"/>
</dbReference>
<keyword evidence="6" id="KW-0472">Membrane</keyword>
<dbReference type="Gene3D" id="2.40.40.20">
    <property type="match status" value="1"/>
</dbReference>
<dbReference type="InterPro" id="IPR050168">
    <property type="entry name" value="AAA_ATPase_domain"/>
</dbReference>
<keyword evidence="5" id="KW-0342">GTP-binding</keyword>
<dbReference type="InterPro" id="IPR003593">
    <property type="entry name" value="AAA+_ATPase"/>
</dbReference>
<dbReference type="GO" id="GO:0030970">
    <property type="term" value="P:retrograde protein transport, ER to cytosol"/>
    <property type="evidence" value="ECO:0007669"/>
    <property type="project" value="TreeGrafter"/>
</dbReference>
<feature type="domain" description="AAA+ ATPase" evidence="9">
    <location>
        <begin position="530"/>
        <end position="683"/>
    </location>
</feature>
<dbReference type="GO" id="GO:0032482">
    <property type="term" value="P:Rab protein signal transduction"/>
    <property type="evidence" value="ECO:0007669"/>
    <property type="project" value="InterPro"/>
</dbReference>
<feature type="domain" description="CDC48 N-terminal subdomain" evidence="11">
    <location>
        <begin position="26"/>
        <end position="109"/>
    </location>
</feature>
<comment type="catalytic activity">
    <reaction evidence="7">
        <text>ATP + H2O = ADP + phosphate + H(+)</text>
        <dbReference type="Rhea" id="RHEA:13065"/>
        <dbReference type="ChEBI" id="CHEBI:15377"/>
        <dbReference type="ChEBI" id="CHEBI:15378"/>
        <dbReference type="ChEBI" id="CHEBI:30616"/>
        <dbReference type="ChEBI" id="CHEBI:43474"/>
        <dbReference type="ChEBI" id="CHEBI:456216"/>
        <dbReference type="EC" id="3.6.4.6"/>
    </reaction>
</comment>
<keyword evidence="3" id="KW-0547">Nucleotide-binding</keyword>
<dbReference type="InterPro" id="IPR005225">
    <property type="entry name" value="Small_GTP-bd"/>
</dbReference>
<organism evidence="12 13">
    <name type="scientific">Rotaria magnacalcarata</name>
    <dbReference type="NCBI Taxonomy" id="392030"/>
    <lineage>
        <taxon>Eukaryota</taxon>
        <taxon>Metazoa</taxon>
        <taxon>Spiralia</taxon>
        <taxon>Gnathifera</taxon>
        <taxon>Rotifera</taxon>
        <taxon>Eurotatoria</taxon>
        <taxon>Bdelloidea</taxon>
        <taxon>Philodinida</taxon>
        <taxon>Philodinidae</taxon>
        <taxon>Rotaria</taxon>
    </lineage>
</organism>
<evidence type="ECO:0000259" key="10">
    <source>
        <dbReference type="SMART" id="SM01072"/>
    </source>
</evidence>
<dbReference type="InterPro" id="IPR003959">
    <property type="entry name" value="ATPase_AAA_core"/>
</dbReference>
<keyword evidence="4" id="KW-0067">ATP-binding</keyword>
<dbReference type="GO" id="GO:0051228">
    <property type="term" value="P:mitotic spindle disassembly"/>
    <property type="evidence" value="ECO:0007669"/>
    <property type="project" value="TreeGrafter"/>
</dbReference>
<dbReference type="SMART" id="SM00177">
    <property type="entry name" value="ARF"/>
    <property type="match status" value="1"/>
</dbReference>
<dbReference type="EMBL" id="CAJNRG010004588">
    <property type="protein sequence ID" value="CAF2067299.1"/>
    <property type="molecule type" value="Genomic_DNA"/>
</dbReference>
<comment type="caution">
    <text evidence="12">The sequence shown here is derived from an EMBL/GenBank/DDBJ whole genome shotgun (WGS) entry which is preliminary data.</text>
</comment>
<dbReference type="PANTHER" id="PTHR23077:SF171">
    <property type="entry name" value="NUCLEAR VALOSIN-CONTAINING PROTEIN-LIKE"/>
    <property type="match status" value="1"/>
</dbReference>
<dbReference type="GO" id="GO:0034098">
    <property type="term" value="C:VCP-NPL4-UFD1 AAA ATPase complex"/>
    <property type="evidence" value="ECO:0007669"/>
    <property type="project" value="TreeGrafter"/>
</dbReference>
<comment type="subcellular location">
    <subcellularLocation>
        <location evidence="1">Membrane</location>
    </subcellularLocation>
</comment>
<dbReference type="InterPro" id="IPR009010">
    <property type="entry name" value="Asp_de-COase-like_dom_sf"/>
</dbReference>
<evidence type="ECO:0000256" key="2">
    <source>
        <dbReference type="ARBA" id="ARBA00012674"/>
    </source>
</evidence>
<protein>
    <recommendedName>
        <fullName evidence="2">vesicle-fusing ATPase</fullName>
        <ecNumber evidence="2">3.6.4.6</ecNumber>
    </recommendedName>
</protein>
<dbReference type="PROSITE" id="PS00674">
    <property type="entry name" value="AAA"/>
    <property type="match status" value="1"/>
</dbReference>
<dbReference type="Proteomes" id="UP000663887">
    <property type="component" value="Unassembled WGS sequence"/>
</dbReference>
<dbReference type="InterPro" id="IPR041819">
    <property type="entry name" value="Rab4"/>
</dbReference>
<dbReference type="EC" id="3.6.4.6" evidence="2"/>
<dbReference type="PROSITE" id="PS51419">
    <property type="entry name" value="RAB"/>
    <property type="match status" value="1"/>
</dbReference>
<dbReference type="SMART" id="SM00174">
    <property type="entry name" value="RHO"/>
    <property type="match status" value="1"/>
</dbReference>
<accession>A0A816R1R4</accession>
<dbReference type="SMART" id="SM01073">
    <property type="entry name" value="CDC48_N"/>
    <property type="match status" value="1"/>
</dbReference>
<dbReference type="FunFam" id="2.40.40.20:FF:000003">
    <property type="entry name" value="Transitional endoplasmic reticulum ATPase"/>
    <property type="match status" value="1"/>
</dbReference>
<dbReference type="GO" id="GO:0003924">
    <property type="term" value="F:GTPase activity"/>
    <property type="evidence" value="ECO:0007669"/>
    <property type="project" value="InterPro"/>
</dbReference>
<dbReference type="InterPro" id="IPR041569">
    <property type="entry name" value="AAA_lid_3"/>
</dbReference>
<dbReference type="SMART" id="SM00176">
    <property type="entry name" value="RAN"/>
    <property type="match status" value="1"/>
</dbReference>
<evidence type="ECO:0000259" key="11">
    <source>
        <dbReference type="SMART" id="SM01073"/>
    </source>
</evidence>
<dbReference type="Pfam" id="PF17862">
    <property type="entry name" value="AAA_lid_3"/>
    <property type="match status" value="1"/>
</dbReference>
<dbReference type="InterPro" id="IPR004201">
    <property type="entry name" value="Cdc48_dom2"/>
</dbReference>
<dbReference type="SUPFAM" id="SSF54585">
    <property type="entry name" value="Cdc48 domain 2-like"/>
    <property type="match status" value="1"/>
</dbReference>
<dbReference type="FunFam" id="3.40.50.300:FF:000012">
    <property type="entry name" value="Transitional endoplasmic reticulum ATPase"/>
    <property type="match status" value="1"/>
</dbReference>
<dbReference type="Gene3D" id="3.40.50.300">
    <property type="entry name" value="P-loop containing nucleotide triphosphate hydrolases"/>
    <property type="match status" value="3"/>
</dbReference>
<dbReference type="FunFam" id="3.10.330.10:FF:000001">
    <property type="entry name" value="Cell division control 48"/>
    <property type="match status" value="1"/>
</dbReference>
<dbReference type="PANTHER" id="PTHR23077">
    <property type="entry name" value="AAA-FAMILY ATPASE"/>
    <property type="match status" value="1"/>
</dbReference>
<dbReference type="SUPFAM" id="SSF52540">
    <property type="entry name" value="P-loop containing nucleoside triphosphate hydrolases"/>
    <property type="match status" value="3"/>
</dbReference>
<dbReference type="PRINTS" id="PR00449">
    <property type="entry name" value="RASTRNSFRMNG"/>
</dbReference>
<feature type="region of interest" description="Disordered" evidence="8">
    <location>
        <begin position="932"/>
        <end position="952"/>
    </location>
</feature>
<dbReference type="Pfam" id="PF02933">
    <property type="entry name" value="CDC48_2"/>
    <property type="match status" value="1"/>
</dbReference>
<dbReference type="Gene3D" id="3.10.330.10">
    <property type="match status" value="1"/>
</dbReference>
<dbReference type="GO" id="GO:0031593">
    <property type="term" value="F:polyubiquitin modification-dependent protein binding"/>
    <property type="evidence" value="ECO:0007669"/>
    <property type="project" value="TreeGrafter"/>
</dbReference>
<feature type="domain" description="CDC48" evidence="10">
    <location>
        <begin position="126"/>
        <end position="192"/>
    </location>
</feature>
<evidence type="ECO:0000256" key="6">
    <source>
        <dbReference type="ARBA" id="ARBA00023136"/>
    </source>
</evidence>
<dbReference type="CDD" id="cd19519">
    <property type="entry name" value="RecA-like_CDC48_r1-like"/>
    <property type="match status" value="1"/>
</dbReference>
<dbReference type="InterPro" id="IPR027417">
    <property type="entry name" value="P-loop_NTPase"/>
</dbReference>
<dbReference type="Gene3D" id="1.10.8.60">
    <property type="match status" value="1"/>
</dbReference>
<dbReference type="GO" id="GO:0005525">
    <property type="term" value="F:GTP binding"/>
    <property type="evidence" value="ECO:0007669"/>
    <property type="project" value="UniProtKB-KW"/>
</dbReference>
<dbReference type="CDD" id="cd04113">
    <property type="entry name" value="Rab4"/>
    <property type="match status" value="1"/>
</dbReference>
<dbReference type="SMART" id="SM00173">
    <property type="entry name" value="RAS"/>
    <property type="match status" value="1"/>
</dbReference>
<dbReference type="GO" id="GO:0097352">
    <property type="term" value="P:autophagosome maturation"/>
    <property type="evidence" value="ECO:0007669"/>
    <property type="project" value="TreeGrafter"/>
</dbReference>